<feature type="compositionally biased region" description="Low complexity" evidence="1">
    <location>
        <begin position="155"/>
        <end position="172"/>
    </location>
</feature>
<evidence type="ECO:0000256" key="2">
    <source>
        <dbReference type="SAM" id="Phobius"/>
    </source>
</evidence>
<keyword evidence="3" id="KW-0732">Signal</keyword>
<protein>
    <submittedName>
        <fullName evidence="4">Uncharacterized protein</fullName>
    </submittedName>
</protein>
<reference evidence="4 5" key="1">
    <citation type="submission" date="2024-09" db="EMBL/GenBank/DDBJ databases">
        <title>Itraconazole resistance in Madurella fahalii resulting from another homologue of gene encoding cytochrome P450 14-alpha sterol demethylase (CYP51).</title>
        <authorList>
            <person name="Yoshioka I."/>
            <person name="Fahal A.H."/>
            <person name="Kaneko S."/>
            <person name="Yaguchi T."/>
        </authorList>
    </citation>
    <scope>NUCLEOTIDE SEQUENCE [LARGE SCALE GENOMIC DNA]</scope>
    <source>
        <strain evidence="4 5">IFM 68171</strain>
    </source>
</reference>
<feature type="transmembrane region" description="Helical" evidence="2">
    <location>
        <begin position="511"/>
        <end position="532"/>
    </location>
</feature>
<keyword evidence="2" id="KW-0472">Membrane</keyword>
<keyword evidence="2" id="KW-0812">Transmembrane</keyword>
<dbReference type="Proteomes" id="UP001628179">
    <property type="component" value="Unassembled WGS sequence"/>
</dbReference>
<dbReference type="EMBL" id="BAAFSV010000004">
    <property type="protein sequence ID" value="GAB1317926.1"/>
    <property type="molecule type" value="Genomic_DNA"/>
</dbReference>
<feature type="compositionally biased region" description="Polar residues" evidence="1">
    <location>
        <begin position="173"/>
        <end position="182"/>
    </location>
</feature>
<keyword evidence="2" id="KW-1133">Transmembrane helix</keyword>
<feature type="region of interest" description="Disordered" evidence="1">
    <location>
        <begin position="395"/>
        <end position="502"/>
    </location>
</feature>
<gene>
    <name evidence="4" type="ORF">MFIFM68171_08136</name>
</gene>
<sequence>MIFVITALFLASRVWSAPLPGIGNVTVSGPGVSDHGKPNLVCFPTSLMDIAIFVFVNYLTHAASARLPHGASTGRTVKVIIDSLCYPVLGIGYALPAIAQWSVGLQKGFPWIVLPKDNLKTAHRAGALITACRNDDWLPNEKDESYEQVTLEENSSGSESSSGSKGGDPPSSNQQEPSTTAATYDCKLSDVSRDEQKRWLRFEPPDEHFNIFGGRELPTGYGWVFVPWDAKIERPTTNAPLPEKSLLKRRWSVYGDQDLELPEMPLGAEYSLFQPIAAVIQAISAGITLYRTRGDQLDRYGFTAFGLTVVPYLVMSIVNFFAHFAVPKYSALYIVQSDILDEATLRQGDKIPRRCVVGRLPSEKPSQERPQVKIKRETRKDGLVVIEIVKSEEAESAEPEDGLPIPGKKMFIPSTPTVIPKETSGGSAKEKAEDKSNDEPNVNVKHEIEQVSTAKPDAGPEPSPTHRIILSRFPSVQFNDDDPGNNVTDSVAKSDKPRAKKRPIGRKTMGALHWAIGLSSLVIIAAVSQMQLGTATKPRWKDIFIVWLVFSCLSAVATHMVLGVSNLLLLGCLWVVRQVYNFIQATFSGVVHKCLDMLRREAKDKRQRLKAIHQKSHDTWWSYTDDVIMFILKFAFFFILLVMVSQQLLDYGDCTYFRP</sequence>
<feature type="transmembrane region" description="Helical" evidence="2">
    <location>
        <begin position="302"/>
        <end position="322"/>
    </location>
</feature>
<feature type="chain" id="PRO_5046064683" evidence="3">
    <location>
        <begin position="17"/>
        <end position="659"/>
    </location>
</feature>
<comment type="caution">
    <text evidence="4">The sequence shown here is derived from an EMBL/GenBank/DDBJ whole genome shotgun (WGS) entry which is preliminary data.</text>
</comment>
<evidence type="ECO:0000313" key="5">
    <source>
        <dbReference type="Proteomes" id="UP001628179"/>
    </source>
</evidence>
<feature type="region of interest" description="Disordered" evidence="1">
    <location>
        <begin position="146"/>
        <end position="187"/>
    </location>
</feature>
<proteinExistence type="predicted"/>
<evidence type="ECO:0000256" key="3">
    <source>
        <dbReference type="SAM" id="SignalP"/>
    </source>
</evidence>
<evidence type="ECO:0000313" key="4">
    <source>
        <dbReference type="EMBL" id="GAB1317926.1"/>
    </source>
</evidence>
<feature type="signal peptide" evidence="3">
    <location>
        <begin position="1"/>
        <end position="16"/>
    </location>
</feature>
<dbReference type="GeneID" id="98178879"/>
<name>A0ABQ0GJI7_9PEZI</name>
<feature type="compositionally biased region" description="Basic and acidic residues" evidence="1">
    <location>
        <begin position="428"/>
        <end position="449"/>
    </location>
</feature>
<dbReference type="RefSeq" id="XP_070919657.1">
    <property type="nucleotide sequence ID" value="XM_071063556.1"/>
</dbReference>
<feature type="transmembrane region" description="Helical" evidence="2">
    <location>
        <begin position="627"/>
        <end position="649"/>
    </location>
</feature>
<accession>A0ABQ0GJI7</accession>
<keyword evidence="5" id="KW-1185">Reference proteome</keyword>
<feature type="transmembrane region" description="Helical" evidence="2">
    <location>
        <begin position="544"/>
        <end position="576"/>
    </location>
</feature>
<evidence type="ECO:0000256" key="1">
    <source>
        <dbReference type="SAM" id="MobiDB-lite"/>
    </source>
</evidence>
<organism evidence="4 5">
    <name type="scientific">Madurella fahalii</name>
    <dbReference type="NCBI Taxonomy" id="1157608"/>
    <lineage>
        <taxon>Eukaryota</taxon>
        <taxon>Fungi</taxon>
        <taxon>Dikarya</taxon>
        <taxon>Ascomycota</taxon>
        <taxon>Pezizomycotina</taxon>
        <taxon>Sordariomycetes</taxon>
        <taxon>Sordariomycetidae</taxon>
        <taxon>Sordariales</taxon>
        <taxon>Sordariales incertae sedis</taxon>
        <taxon>Madurella</taxon>
    </lineage>
</organism>